<dbReference type="InterPro" id="IPR021522">
    <property type="entry name" value="MctB"/>
</dbReference>
<name>A0ABP5IXQ7_9MICO</name>
<organism evidence="2 3">
    <name type="scientific">Brevibacterium salitolerans</name>
    <dbReference type="NCBI Taxonomy" id="1403566"/>
    <lineage>
        <taxon>Bacteria</taxon>
        <taxon>Bacillati</taxon>
        <taxon>Actinomycetota</taxon>
        <taxon>Actinomycetes</taxon>
        <taxon>Micrococcales</taxon>
        <taxon>Brevibacteriaceae</taxon>
        <taxon>Brevibacterium</taxon>
    </lineage>
</organism>
<dbReference type="RefSeq" id="WP_291798542.1">
    <property type="nucleotide sequence ID" value="NZ_BAAAPZ010000019.1"/>
</dbReference>
<feature type="region of interest" description="Disordered" evidence="1">
    <location>
        <begin position="230"/>
        <end position="261"/>
    </location>
</feature>
<dbReference type="Pfam" id="PF11382">
    <property type="entry name" value="MctB"/>
    <property type="match status" value="1"/>
</dbReference>
<feature type="compositionally biased region" description="Low complexity" evidence="1">
    <location>
        <begin position="238"/>
        <end position="261"/>
    </location>
</feature>
<feature type="region of interest" description="Disordered" evidence="1">
    <location>
        <begin position="162"/>
        <end position="192"/>
    </location>
</feature>
<protein>
    <recommendedName>
        <fullName evidence="4">Copper transport outer membrane protein, MctB</fullName>
    </recommendedName>
</protein>
<comment type="caution">
    <text evidence="2">The sequence shown here is derived from an EMBL/GenBank/DDBJ whole genome shotgun (WGS) entry which is preliminary data.</text>
</comment>
<feature type="compositionally biased region" description="Acidic residues" evidence="1">
    <location>
        <begin position="164"/>
        <end position="174"/>
    </location>
</feature>
<sequence>MIDFRYHLVSLISVFLALAVGIVLGAGPLKEPIGSSLQSQVDALRTDRDGLRADLEHAQNDADQLTAFVEASAEDLLSEKLSDTAITVVRLPGADGAQAEAVVDRIGTAGGTVASDAELAEAALAPAGAELLAQLRELDDSLPQDDAAVLRTALVHALAPADPEAGDEAAEEGAEPTADPGEDAGAKTSSVSEETAAGLFSALTEAGVIASGDRGSADAVVMIAPVDPAEAAAEDPGADGVPGSEDTAEGGESAEATETAAPEEAAAELTAGADLARDFAGASRTVVAGSRASAVQGLLAELRNDGEGLSTVDSLDLAAGAVIVPLALEAAVEGRAGNYGTTQSSDSVLPEAP</sequence>
<dbReference type="EMBL" id="BAAAPZ010000019">
    <property type="protein sequence ID" value="GAA2106907.1"/>
    <property type="molecule type" value="Genomic_DNA"/>
</dbReference>
<reference evidence="3" key="1">
    <citation type="journal article" date="2019" name="Int. J. Syst. Evol. Microbiol.">
        <title>The Global Catalogue of Microorganisms (GCM) 10K type strain sequencing project: providing services to taxonomists for standard genome sequencing and annotation.</title>
        <authorList>
            <consortium name="The Broad Institute Genomics Platform"/>
            <consortium name="The Broad Institute Genome Sequencing Center for Infectious Disease"/>
            <person name="Wu L."/>
            <person name="Ma J."/>
        </authorList>
    </citation>
    <scope>NUCLEOTIDE SEQUENCE [LARGE SCALE GENOMIC DNA]</scope>
    <source>
        <strain evidence="3">JCM 15900</strain>
    </source>
</reference>
<evidence type="ECO:0000313" key="2">
    <source>
        <dbReference type="EMBL" id="GAA2106907.1"/>
    </source>
</evidence>
<evidence type="ECO:0000313" key="3">
    <source>
        <dbReference type="Proteomes" id="UP001500984"/>
    </source>
</evidence>
<keyword evidence="3" id="KW-1185">Reference proteome</keyword>
<evidence type="ECO:0000256" key="1">
    <source>
        <dbReference type="SAM" id="MobiDB-lite"/>
    </source>
</evidence>
<gene>
    <name evidence="2" type="ORF">GCM10009823_33420</name>
</gene>
<accession>A0ABP5IXQ7</accession>
<evidence type="ECO:0008006" key="4">
    <source>
        <dbReference type="Google" id="ProtNLM"/>
    </source>
</evidence>
<proteinExistence type="predicted"/>
<dbReference type="Proteomes" id="UP001500984">
    <property type="component" value="Unassembled WGS sequence"/>
</dbReference>